<dbReference type="AlphaFoldDB" id="A0A512PM10"/>
<name>A0A512PM10_9LACO</name>
<organism evidence="1 2">
    <name type="scientific">Lentilactobacillus rapi</name>
    <dbReference type="NCBI Taxonomy" id="481723"/>
    <lineage>
        <taxon>Bacteria</taxon>
        <taxon>Bacillati</taxon>
        <taxon>Bacillota</taxon>
        <taxon>Bacilli</taxon>
        <taxon>Lactobacillales</taxon>
        <taxon>Lactobacillaceae</taxon>
        <taxon>Lentilactobacillus</taxon>
    </lineage>
</organism>
<gene>
    <name evidence="1" type="ORF">LRA02_11020</name>
</gene>
<dbReference type="EMBL" id="BKAM01000012">
    <property type="protein sequence ID" value="GEP72234.1"/>
    <property type="molecule type" value="Genomic_DNA"/>
</dbReference>
<accession>A0A512PM10</accession>
<dbReference type="Proteomes" id="UP000321569">
    <property type="component" value="Unassembled WGS sequence"/>
</dbReference>
<protein>
    <submittedName>
        <fullName evidence="1">Uncharacterized protein</fullName>
    </submittedName>
</protein>
<proteinExistence type="predicted"/>
<sequence length="94" mass="10749">MEMMLIKSLSVAICNRLQISLYAHLFLNQLNATRCFTCLIYWQLSDLPALIELISQADQGWMTCNPRLVGWALSFKSLIPVIETKKLSLDRISC</sequence>
<evidence type="ECO:0000313" key="1">
    <source>
        <dbReference type="EMBL" id="GEP72234.1"/>
    </source>
</evidence>
<reference evidence="1 2" key="1">
    <citation type="submission" date="2019-07" db="EMBL/GenBank/DDBJ databases">
        <title>Whole genome shotgun sequence of Lactobacillus rapi NBRC 109618.</title>
        <authorList>
            <person name="Hosoyama A."/>
            <person name="Uohara A."/>
            <person name="Ohji S."/>
            <person name="Ichikawa N."/>
        </authorList>
    </citation>
    <scope>NUCLEOTIDE SEQUENCE [LARGE SCALE GENOMIC DNA]</scope>
    <source>
        <strain evidence="1 2">NBRC 109618</strain>
    </source>
</reference>
<evidence type="ECO:0000313" key="2">
    <source>
        <dbReference type="Proteomes" id="UP000321569"/>
    </source>
</evidence>
<comment type="caution">
    <text evidence="1">The sequence shown here is derived from an EMBL/GenBank/DDBJ whole genome shotgun (WGS) entry which is preliminary data.</text>
</comment>